<organism evidence="12 13">
    <name type="scientific">Effrenium voratum</name>
    <dbReference type="NCBI Taxonomy" id="2562239"/>
    <lineage>
        <taxon>Eukaryota</taxon>
        <taxon>Sar</taxon>
        <taxon>Alveolata</taxon>
        <taxon>Dinophyceae</taxon>
        <taxon>Suessiales</taxon>
        <taxon>Symbiodiniaceae</taxon>
        <taxon>Effrenium</taxon>
    </lineage>
</organism>
<feature type="compositionally biased region" description="Polar residues" evidence="9">
    <location>
        <begin position="364"/>
        <end position="373"/>
    </location>
</feature>
<dbReference type="Gene3D" id="1.10.510.10">
    <property type="entry name" value="Transferase(Phosphotransferase) domain 1"/>
    <property type="match status" value="1"/>
</dbReference>
<evidence type="ECO:0000256" key="3">
    <source>
        <dbReference type="ARBA" id="ARBA00022679"/>
    </source>
</evidence>
<comment type="caution">
    <text evidence="12">The sequence shown here is derived from an EMBL/GenBank/DDBJ whole genome shotgun (WGS) entry which is preliminary data.</text>
</comment>
<evidence type="ECO:0000256" key="8">
    <source>
        <dbReference type="ARBA" id="ARBA00048679"/>
    </source>
</evidence>
<keyword evidence="10" id="KW-0732">Signal</keyword>
<dbReference type="Proteomes" id="UP001178507">
    <property type="component" value="Unassembled WGS sequence"/>
</dbReference>
<gene>
    <name evidence="12" type="ORF">EVOR1521_LOCUS6788</name>
</gene>
<evidence type="ECO:0000256" key="9">
    <source>
        <dbReference type="SAM" id="MobiDB-lite"/>
    </source>
</evidence>
<evidence type="ECO:0000256" key="2">
    <source>
        <dbReference type="ARBA" id="ARBA00022527"/>
    </source>
</evidence>
<evidence type="ECO:0000256" key="10">
    <source>
        <dbReference type="SAM" id="SignalP"/>
    </source>
</evidence>
<dbReference type="GO" id="GO:0005524">
    <property type="term" value="F:ATP binding"/>
    <property type="evidence" value="ECO:0007669"/>
    <property type="project" value="UniProtKB-KW"/>
</dbReference>
<evidence type="ECO:0000313" key="12">
    <source>
        <dbReference type="EMBL" id="CAJ1378174.1"/>
    </source>
</evidence>
<dbReference type="Pfam" id="PF00069">
    <property type="entry name" value="Pkinase"/>
    <property type="match status" value="1"/>
</dbReference>
<keyword evidence="2" id="KW-0723">Serine/threonine-protein kinase</keyword>
<dbReference type="PROSITE" id="PS50011">
    <property type="entry name" value="PROTEIN_KINASE_DOM"/>
    <property type="match status" value="1"/>
</dbReference>
<evidence type="ECO:0000256" key="7">
    <source>
        <dbReference type="ARBA" id="ARBA00047899"/>
    </source>
</evidence>
<evidence type="ECO:0000256" key="1">
    <source>
        <dbReference type="ARBA" id="ARBA00012513"/>
    </source>
</evidence>
<accession>A0AA36I123</accession>
<dbReference type="EC" id="2.7.11.1" evidence="1"/>
<comment type="catalytic activity">
    <reaction evidence="8">
        <text>L-seryl-[protein] + ATP = O-phospho-L-seryl-[protein] + ADP + H(+)</text>
        <dbReference type="Rhea" id="RHEA:17989"/>
        <dbReference type="Rhea" id="RHEA-COMP:9863"/>
        <dbReference type="Rhea" id="RHEA-COMP:11604"/>
        <dbReference type="ChEBI" id="CHEBI:15378"/>
        <dbReference type="ChEBI" id="CHEBI:29999"/>
        <dbReference type="ChEBI" id="CHEBI:30616"/>
        <dbReference type="ChEBI" id="CHEBI:83421"/>
        <dbReference type="ChEBI" id="CHEBI:456216"/>
        <dbReference type="EC" id="2.7.11.1"/>
    </reaction>
</comment>
<dbReference type="SUPFAM" id="SSF56112">
    <property type="entry name" value="Protein kinase-like (PK-like)"/>
    <property type="match status" value="1"/>
</dbReference>
<keyword evidence="6" id="KW-0067">ATP-binding</keyword>
<name>A0AA36I123_9DINO</name>
<dbReference type="InterPro" id="IPR050660">
    <property type="entry name" value="NEK_Ser/Thr_kinase"/>
</dbReference>
<feature type="signal peptide" evidence="10">
    <location>
        <begin position="1"/>
        <end position="29"/>
    </location>
</feature>
<feature type="domain" description="Protein kinase" evidence="11">
    <location>
        <begin position="1"/>
        <end position="300"/>
    </location>
</feature>
<evidence type="ECO:0000259" key="11">
    <source>
        <dbReference type="PROSITE" id="PS50011"/>
    </source>
</evidence>
<dbReference type="GO" id="GO:0004674">
    <property type="term" value="F:protein serine/threonine kinase activity"/>
    <property type="evidence" value="ECO:0007669"/>
    <property type="project" value="UniProtKB-KW"/>
</dbReference>
<proteinExistence type="predicted"/>
<evidence type="ECO:0000256" key="4">
    <source>
        <dbReference type="ARBA" id="ARBA00022741"/>
    </source>
</evidence>
<feature type="compositionally biased region" description="Basic residues" evidence="9">
    <location>
        <begin position="351"/>
        <end position="360"/>
    </location>
</feature>
<evidence type="ECO:0000256" key="5">
    <source>
        <dbReference type="ARBA" id="ARBA00022777"/>
    </source>
</evidence>
<dbReference type="AlphaFoldDB" id="A0AA36I123"/>
<keyword evidence="3" id="KW-0808">Transferase</keyword>
<keyword evidence="4" id="KW-0547">Nucleotide-binding</keyword>
<dbReference type="InterPro" id="IPR011009">
    <property type="entry name" value="Kinase-like_dom_sf"/>
</dbReference>
<keyword evidence="5" id="KW-0418">Kinase</keyword>
<keyword evidence="13" id="KW-1185">Reference proteome</keyword>
<protein>
    <recommendedName>
        <fullName evidence="1">non-specific serine/threonine protein kinase</fullName>
        <ecNumber evidence="1">2.7.11.1</ecNumber>
    </recommendedName>
</protein>
<reference evidence="12" key="1">
    <citation type="submission" date="2023-08" db="EMBL/GenBank/DDBJ databases">
        <authorList>
            <person name="Chen Y."/>
            <person name="Shah S."/>
            <person name="Dougan E. K."/>
            <person name="Thang M."/>
            <person name="Chan C."/>
        </authorList>
    </citation>
    <scope>NUCLEOTIDE SEQUENCE</scope>
</reference>
<dbReference type="PANTHER" id="PTHR43671">
    <property type="entry name" value="SERINE/THREONINE-PROTEIN KINASE NEK"/>
    <property type="match status" value="1"/>
</dbReference>
<feature type="chain" id="PRO_5041357451" description="non-specific serine/threonine protein kinase" evidence="10">
    <location>
        <begin position="30"/>
        <end position="373"/>
    </location>
</feature>
<sequence>MALRVDERARVRGSWLWLLWHCLASAGCSHRPQLRSTVPRRGFAKVAQRESEVADRLSKEPHRCVVQLFHAKHFPDLRMYCFVMELCSKGNLTSHIRKLRSNDSSAGFGEYVAPAEAFHWIGQLLLGLEHLHVMNMLVRDLKTDNVVLSDQGRADRIMAKITDFGLCRFGTEATGDWTFDAPPGTPAYIAPEVIKGQNYGKAADLYSFGAVIWVILTGGLKVLTAGLPKVEPPCAEMAHKWDYSVLAQNCKLIAACVQNPEKHNARPLPSGAAKELVLGLTRDEAEKRPSLPSLRRHKALVHLKLPPAPASSKQADAWLATLCCLSCGGHGCSLCRLMEDGGILLEDSPLRRRRPRKTPVPRRSSLQALVTRS</sequence>
<evidence type="ECO:0000313" key="13">
    <source>
        <dbReference type="Proteomes" id="UP001178507"/>
    </source>
</evidence>
<feature type="region of interest" description="Disordered" evidence="9">
    <location>
        <begin position="348"/>
        <end position="373"/>
    </location>
</feature>
<dbReference type="EMBL" id="CAUJNA010000520">
    <property type="protein sequence ID" value="CAJ1378174.1"/>
    <property type="molecule type" value="Genomic_DNA"/>
</dbReference>
<comment type="catalytic activity">
    <reaction evidence="7">
        <text>L-threonyl-[protein] + ATP = O-phospho-L-threonyl-[protein] + ADP + H(+)</text>
        <dbReference type="Rhea" id="RHEA:46608"/>
        <dbReference type="Rhea" id="RHEA-COMP:11060"/>
        <dbReference type="Rhea" id="RHEA-COMP:11605"/>
        <dbReference type="ChEBI" id="CHEBI:15378"/>
        <dbReference type="ChEBI" id="CHEBI:30013"/>
        <dbReference type="ChEBI" id="CHEBI:30616"/>
        <dbReference type="ChEBI" id="CHEBI:61977"/>
        <dbReference type="ChEBI" id="CHEBI:456216"/>
        <dbReference type="EC" id="2.7.11.1"/>
    </reaction>
</comment>
<evidence type="ECO:0000256" key="6">
    <source>
        <dbReference type="ARBA" id="ARBA00022840"/>
    </source>
</evidence>
<dbReference type="PROSITE" id="PS51257">
    <property type="entry name" value="PROKAR_LIPOPROTEIN"/>
    <property type="match status" value="1"/>
</dbReference>
<dbReference type="InterPro" id="IPR000719">
    <property type="entry name" value="Prot_kinase_dom"/>
</dbReference>
<dbReference type="PANTHER" id="PTHR43671:SF98">
    <property type="entry name" value="SERINE_THREONINE-PROTEIN KINASE NEK11"/>
    <property type="match status" value="1"/>
</dbReference>
<dbReference type="SMART" id="SM00220">
    <property type="entry name" value="S_TKc"/>
    <property type="match status" value="1"/>
</dbReference>